<dbReference type="PANTHER" id="PTHR43283">
    <property type="entry name" value="BETA-LACTAMASE-RELATED"/>
    <property type="match status" value="1"/>
</dbReference>
<dbReference type="Gene3D" id="3.40.710.10">
    <property type="entry name" value="DD-peptidase/beta-lactamase superfamily"/>
    <property type="match status" value="1"/>
</dbReference>
<dbReference type="STRING" id="212818.A0A0D1WIC6"/>
<dbReference type="AlphaFoldDB" id="A0A0D1WIC6"/>
<dbReference type="VEuPathDB" id="FungiDB:PV10_08236"/>
<dbReference type="GO" id="GO:0016787">
    <property type="term" value="F:hydrolase activity"/>
    <property type="evidence" value="ECO:0007669"/>
    <property type="project" value="UniProtKB-KW"/>
</dbReference>
<feature type="domain" description="Beta-lactamase-related" evidence="3">
    <location>
        <begin position="10"/>
        <end position="369"/>
    </location>
</feature>
<dbReference type="GeneID" id="27326081"/>
<evidence type="ECO:0000256" key="1">
    <source>
        <dbReference type="ARBA" id="ARBA00009009"/>
    </source>
</evidence>
<dbReference type="OrthoDB" id="428260at2759"/>
<dbReference type="InterPro" id="IPR050789">
    <property type="entry name" value="Diverse_Enzym_Activities"/>
</dbReference>
<dbReference type="PANTHER" id="PTHR43283:SF17">
    <property type="entry name" value="(LOVD), PUTATIVE (AFU_ORTHOLOGUE AFUA_5G00920)-RELATED"/>
    <property type="match status" value="1"/>
</dbReference>
<dbReference type="Proteomes" id="UP000054302">
    <property type="component" value="Unassembled WGS sequence"/>
</dbReference>
<dbReference type="HOGENOM" id="CLU_020027_11_1_1"/>
<dbReference type="EMBL" id="KN847525">
    <property type="protein sequence ID" value="KIV88565.1"/>
    <property type="molecule type" value="Genomic_DNA"/>
</dbReference>
<gene>
    <name evidence="4" type="ORF">PV10_08236</name>
</gene>
<protein>
    <recommendedName>
        <fullName evidence="3">Beta-lactamase-related domain-containing protein</fullName>
    </recommendedName>
</protein>
<dbReference type="RefSeq" id="XP_016220139.1">
    <property type="nucleotide sequence ID" value="XM_016373228.1"/>
</dbReference>
<dbReference type="OMA" id="INGAVIC"/>
<dbReference type="SUPFAM" id="SSF56601">
    <property type="entry name" value="beta-lactamase/transpeptidase-like"/>
    <property type="match status" value="1"/>
</dbReference>
<dbReference type="Pfam" id="PF00144">
    <property type="entry name" value="Beta-lactamase"/>
    <property type="match status" value="1"/>
</dbReference>
<proteinExistence type="inferred from homology"/>
<keyword evidence="5" id="KW-1185">Reference proteome</keyword>
<comment type="similarity">
    <text evidence="1">Belongs to the class-A beta-lactamase family.</text>
</comment>
<organism evidence="4 5">
    <name type="scientific">Exophiala mesophila</name>
    <name type="common">Black yeast-like fungus</name>
    <dbReference type="NCBI Taxonomy" id="212818"/>
    <lineage>
        <taxon>Eukaryota</taxon>
        <taxon>Fungi</taxon>
        <taxon>Dikarya</taxon>
        <taxon>Ascomycota</taxon>
        <taxon>Pezizomycotina</taxon>
        <taxon>Eurotiomycetes</taxon>
        <taxon>Chaetothyriomycetidae</taxon>
        <taxon>Chaetothyriales</taxon>
        <taxon>Herpotrichiellaceae</taxon>
        <taxon>Exophiala</taxon>
    </lineage>
</organism>
<evidence type="ECO:0000259" key="3">
    <source>
        <dbReference type="Pfam" id="PF00144"/>
    </source>
</evidence>
<evidence type="ECO:0000313" key="5">
    <source>
        <dbReference type="Proteomes" id="UP000054302"/>
    </source>
</evidence>
<name>A0A0D1WIC6_EXOME</name>
<dbReference type="InterPro" id="IPR001466">
    <property type="entry name" value="Beta-lactam-related"/>
</dbReference>
<keyword evidence="2" id="KW-0378">Hydrolase</keyword>
<evidence type="ECO:0000313" key="4">
    <source>
        <dbReference type="EMBL" id="KIV88565.1"/>
    </source>
</evidence>
<dbReference type="InterPro" id="IPR012338">
    <property type="entry name" value="Beta-lactam/transpept-like"/>
</dbReference>
<reference evidence="4 5" key="1">
    <citation type="submission" date="2015-01" db="EMBL/GenBank/DDBJ databases">
        <title>The Genome Sequence of Exophiala mesophila CBS40295.</title>
        <authorList>
            <consortium name="The Broad Institute Genomics Platform"/>
            <person name="Cuomo C."/>
            <person name="de Hoog S."/>
            <person name="Gorbushina A."/>
            <person name="Stielow B."/>
            <person name="Teixiera M."/>
            <person name="Abouelleil A."/>
            <person name="Chapman S.B."/>
            <person name="Priest M."/>
            <person name="Young S.K."/>
            <person name="Wortman J."/>
            <person name="Nusbaum C."/>
            <person name="Birren B."/>
        </authorList>
    </citation>
    <scope>NUCLEOTIDE SEQUENCE [LARGE SCALE GENOMIC DNA]</scope>
    <source>
        <strain evidence="4 5">CBS 40295</strain>
    </source>
</reference>
<accession>A0A0D1WIC6</accession>
<evidence type="ECO:0000256" key="2">
    <source>
        <dbReference type="ARBA" id="ARBA00022801"/>
    </source>
</evidence>
<sequence length="405" mass="44593">MSSEIEIEFQAAIDTGKINGAVICATDAQGHFIYDRALGQRTLLSGEHRPQQLDDVLYLASATKLMTTIAALQCVEDGLLTLDGDLSSIAPELAAKQVITGFSEDDEEPILQPLNRPITLEMLLTHSSGATYDFMNPLLMKWRKKFDFSPPDAKRRVEDAFAYPLAFQPGEGWMYGPNLDWAGRIVERVTRGTLGSHMHQRIFGPLGITDAQFYPVTRPGLRERLVDLNPSDPEAHGLAVTGQTEANKRSEGDFGGHALFMTAPDYVKVLKSLLRNDGKILKPQTVDDMFQNHLTRPDAAAGHQAAMDGPMGIFFRVGTDPDSKAGFGLGGLLTMQDLEGWYGEGTLTWGGGMTFAWFVDRKNDLCGVAAVLSALPLDGKLISELKQSFRRGIYRERTAWKAQQE</sequence>